<accession>A0ABT2PKX6</accession>
<evidence type="ECO:0000256" key="1">
    <source>
        <dbReference type="SAM" id="MobiDB-lite"/>
    </source>
</evidence>
<dbReference type="RefSeq" id="WP_261498857.1">
    <property type="nucleotide sequence ID" value="NZ_JAODYH010000003.1"/>
</dbReference>
<feature type="region of interest" description="Disordered" evidence="1">
    <location>
        <begin position="140"/>
        <end position="160"/>
    </location>
</feature>
<keyword evidence="3" id="KW-1185">Reference proteome</keyword>
<reference evidence="2 3" key="1">
    <citation type="submission" date="2022-09" db="EMBL/GenBank/DDBJ databases">
        <title>Draft genome of isolate Be4.</title>
        <authorList>
            <person name="Sanchez-Castro I."/>
            <person name="Martinez-Rodriguez P."/>
            <person name="Descostes M."/>
            <person name="Merroun M."/>
        </authorList>
    </citation>
    <scope>NUCLEOTIDE SEQUENCE [LARGE SCALE GENOMIC DNA]</scope>
    <source>
        <strain evidence="2 3">Be4</strain>
    </source>
</reference>
<name>A0ABT2PKX6_9BURK</name>
<proteinExistence type="predicted"/>
<evidence type="ECO:0000313" key="3">
    <source>
        <dbReference type="Proteomes" id="UP001525968"/>
    </source>
</evidence>
<evidence type="ECO:0000313" key="2">
    <source>
        <dbReference type="EMBL" id="MCT9809887.1"/>
    </source>
</evidence>
<protein>
    <submittedName>
        <fullName evidence="2">Uncharacterized protein</fullName>
    </submittedName>
</protein>
<dbReference type="EMBL" id="JAODYH010000003">
    <property type="protein sequence ID" value="MCT9809887.1"/>
    <property type="molecule type" value="Genomic_DNA"/>
</dbReference>
<dbReference type="Proteomes" id="UP001525968">
    <property type="component" value="Unassembled WGS sequence"/>
</dbReference>
<gene>
    <name evidence="2" type="ORF">N0K08_04525</name>
</gene>
<organism evidence="2 3">
    <name type="scientific">Acidovorax bellezanensis</name>
    <dbReference type="NCBI Taxonomy" id="2976702"/>
    <lineage>
        <taxon>Bacteria</taxon>
        <taxon>Pseudomonadati</taxon>
        <taxon>Pseudomonadota</taxon>
        <taxon>Betaproteobacteria</taxon>
        <taxon>Burkholderiales</taxon>
        <taxon>Comamonadaceae</taxon>
        <taxon>Acidovorax</taxon>
    </lineage>
</organism>
<comment type="caution">
    <text evidence="2">The sequence shown here is derived from an EMBL/GenBank/DDBJ whole genome shotgun (WGS) entry which is preliminary data.</text>
</comment>
<sequence length="187" mass="19776">MSSIQSPGLSLGSFQALAKTGEAVALKGGALQSTASAKQGFFTRVMNWLRGESSSKINSATKNAFTAAIGQGLTQQGLDTVLRRGGFDAGSRKPLSSREINHVASAKNQLMGETKQLNKLLAELTGVQADIKAKKAVFEEKSRATQQSPSEHTYRASKAAGEELRAARTQGLALADKIQAQVKLMNA</sequence>